<evidence type="ECO:0000256" key="1">
    <source>
        <dbReference type="SAM" id="MobiDB-lite"/>
    </source>
</evidence>
<keyword evidence="2" id="KW-0472">Membrane</keyword>
<protein>
    <submittedName>
        <fullName evidence="4">Uncharacterized protein</fullName>
    </submittedName>
</protein>
<accession>A0AA39R4M9</accession>
<feature type="signal peptide" evidence="3">
    <location>
        <begin position="1"/>
        <end position="21"/>
    </location>
</feature>
<organism evidence="4 5">
    <name type="scientific">Cladonia borealis</name>
    <dbReference type="NCBI Taxonomy" id="184061"/>
    <lineage>
        <taxon>Eukaryota</taxon>
        <taxon>Fungi</taxon>
        <taxon>Dikarya</taxon>
        <taxon>Ascomycota</taxon>
        <taxon>Pezizomycotina</taxon>
        <taxon>Lecanoromycetes</taxon>
        <taxon>OSLEUM clade</taxon>
        <taxon>Lecanoromycetidae</taxon>
        <taxon>Lecanorales</taxon>
        <taxon>Lecanorineae</taxon>
        <taxon>Cladoniaceae</taxon>
        <taxon>Cladonia</taxon>
    </lineage>
</organism>
<evidence type="ECO:0000313" key="5">
    <source>
        <dbReference type="Proteomes" id="UP001166286"/>
    </source>
</evidence>
<evidence type="ECO:0000256" key="2">
    <source>
        <dbReference type="SAM" id="Phobius"/>
    </source>
</evidence>
<gene>
    <name evidence="4" type="ORF">JMJ35_004367</name>
</gene>
<feature type="chain" id="PRO_5041366246" evidence="3">
    <location>
        <begin position="22"/>
        <end position="281"/>
    </location>
</feature>
<name>A0AA39R4M9_9LECA</name>
<keyword evidence="5" id="KW-1185">Reference proteome</keyword>
<feature type="transmembrane region" description="Helical" evidence="2">
    <location>
        <begin position="219"/>
        <end position="244"/>
    </location>
</feature>
<feature type="region of interest" description="Disordered" evidence="1">
    <location>
        <begin position="37"/>
        <end position="66"/>
    </location>
</feature>
<reference evidence="4" key="1">
    <citation type="submission" date="2023-03" db="EMBL/GenBank/DDBJ databases">
        <title>Complete genome of Cladonia borealis.</title>
        <authorList>
            <person name="Park H."/>
        </authorList>
    </citation>
    <scope>NUCLEOTIDE SEQUENCE</scope>
    <source>
        <strain evidence="4">ANT050790</strain>
    </source>
</reference>
<evidence type="ECO:0000313" key="4">
    <source>
        <dbReference type="EMBL" id="KAK0513381.1"/>
    </source>
</evidence>
<sequence>MAAPVAASAGVAAALPGWAAASTILVNLGILGASANAEAEANSEEEDAEEDYAEEEYAEGEDDSVDQLDAKPRLSKRQCSHTDNVNMRINGRYLRNGKCAYDQDTLTNSGNYPEDKMLPRQIRQHRDKDEGMAPFQSSARLARYFSESTLGPLMQSLVYAVDSAGETPQPLMNSSPATTSDSTLKLTSLISDGNPESTYVAAAPTAIPSTSSVEGLQTFSSGFCGGIALGAPIILVAVLCRIFILKRANKQRRAARVEHELVGPYPSPVVKTESDLESGSI</sequence>
<keyword evidence="3" id="KW-0732">Signal</keyword>
<keyword evidence="2" id="KW-1133">Transmembrane helix</keyword>
<keyword evidence="2" id="KW-0812">Transmembrane</keyword>
<feature type="compositionally biased region" description="Acidic residues" evidence="1">
    <location>
        <begin position="41"/>
        <end position="66"/>
    </location>
</feature>
<dbReference type="EMBL" id="JAFEKC020000008">
    <property type="protein sequence ID" value="KAK0513381.1"/>
    <property type="molecule type" value="Genomic_DNA"/>
</dbReference>
<dbReference type="AlphaFoldDB" id="A0AA39R4M9"/>
<dbReference type="Proteomes" id="UP001166286">
    <property type="component" value="Unassembled WGS sequence"/>
</dbReference>
<evidence type="ECO:0000256" key="3">
    <source>
        <dbReference type="SAM" id="SignalP"/>
    </source>
</evidence>
<proteinExistence type="predicted"/>
<comment type="caution">
    <text evidence="4">The sequence shown here is derived from an EMBL/GenBank/DDBJ whole genome shotgun (WGS) entry which is preliminary data.</text>
</comment>